<dbReference type="Gene3D" id="1.10.8.270">
    <property type="entry name" value="putative rabgap domain of human tbc1 domain family member 14 like domains"/>
    <property type="match status" value="1"/>
</dbReference>
<gene>
    <name evidence="7" type="ORF">EEDITHA_LOCUS16487</name>
</gene>
<dbReference type="InterPro" id="IPR021785">
    <property type="entry name" value="DUF3350"/>
</dbReference>
<feature type="region of interest" description="Disordered" evidence="4">
    <location>
        <begin position="118"/>
        <end position="149"/>
    </location>
</feature>
<evidence type="ECO:0000256" key="2">
    <source>
        <dbReference type="ARBA" id="ARBA00022553"/>
    </source>
</evidence>
<evidence type="ECO:0000256" key="4">
    <source>
        <dbReference type="SAM" id="MobiDB-lite"/>
    </source>
</evidence>
<dbReference type="InterPro" id="IPR050302">
    <property type="entry name" value="Rab_GAP_TBC_domain"/>
</dbReference>
<feature type="coiled-coil region" evidence="3">
    <location>
        <begin position="2243"/>
        <end position="2277"/>
    </location>
</feature>
<dbReference type="Proteomes" id="UP001153954">
    <property type="component" value="Unassembled WGS sequence"/>
</dbReference>
<dbReference type="Pfam" id="PF00566">
    <property type="entry name" value="RabGAP-TBC"/>
    <property type="match status" value="1"/>
</dbReference>
<dbReference type="SMART" id="SM00462">
    <property type="entry name" value="PTB"/>
    <property type="match status" value="1"/>
</dbReference>
<feature type="compositionally biased region" description="Polar residues" evidence="4">
    <location>
        <begin position="620"/>
        <end position="631"/>
    </location>
</feature>
<dbReference type="Gene3D" id="1.10.10.2750">
    <property type="match status" value="1"/>
</dbReference>
<dbReference type="Gene3D" id="2.30.29.30">
    <property type="entry name" value="Pleckstrin-homology domain (PH domain)/Phosphotyrosine-binding domain (PTB)"/>
    <property type="match status" value="1"/>
</dbReference>
<dbReference type="FunFam" id="1.10.8.270:FF:000001">
    <property type="entry name" value="TBC1 domain family member 1"/>
    <property type="match status" value="1"/>
</dbReference>
<dbReference type="EMBL" id="CAKOGL010000024">
    <property type="protein sequence ID" value="CAH2101766.1"/>
    <property type="molecule type" value="Genomic_DNA"/>
</dbReference>
<keyword evidence="8" id="KW-1185">Reference proteome</keyword>
<keyword evidence="3" id="KW-0175">Coiled coil</keyword>
<feature type="compositionally biased region" description="Low complexity" evidence="4">
    <location>
        <begin position="127"/>
        <end position="137"/>
    </location>
</feature>
<evidence type="ECO:0000313" key="7">
    <source>
        <dbReference type="EMBL" id="CAH2101766.1"/>
    </source>
</evidence>
<feature type="compositionally biased region" description="Basic and acidic residues" evidence="4">
    <location>
        <begin position="573"/>
        <end position="582"/>
    </location>
</feature>
<dbReference type="SUPFAM" id="SSF47923">
    <property type="entry name" value="Ypt/Rab-GAP domain of gyp1p"/>
    <property type="match status" value="2"/>
</dbReference>
<reference evidence="7" key="1">
    <citation type="submission" date="2022-03" db="EMBL/GenBank/DDBJ databases">
        <authorList>
            <person name="Tunstrom K."/>
        </authorList>
    </citation>
    <scope>NUCLEOTIDE SEQUENCE</scope>
</reference>
<evidence type="ECO:0000259" key="6">
    <source>
        <dbReference type="PROSITE" id="PS50086"/>
    </source>
</evidence>
<organism evidence="7 8">
    <name type="scientific">Euphydryas editha</name>
    <name type="common">Edith's checkerspot</name>
    <dbReference type="NCBI Taxonomy" id="104508"/>
    <lineage>
        <taxon>Eukaryota</taxon>
        <taxon>Metazoa</taxon>
        <taxon>Ecdysozoa</taxon>
        <taxon>Arthropoda</taxon>
        <taxon>Hexapoda</taxon>
        <taxon>Insecta</taxon>
        <taxon>Pterygota</taxon>
        <taxon>Neoptera</taxon>
        <taxon>Endopterygota</taxon>
        <taxon>Lepidoptera</taxon>
        <taxon>Glossata</taxon>
        <taxon>Ditrysia</taxon>
        <taxon>Papilionoidea</taxon>
        <taxon>Nymphalidae</taxon>
        <taxon>Nymphalinae</taxon>
        <taxon>Euphydryas</taxon>
    </lineage>
</organism>
<dbReference type="InterPro" id="IPR006020">
    <property type="entry name" value="PTB/PI_dom"/>
</dbReference>
<dbReference type="SUPFAM" id="SSF50729">
    <property type="entry name" value="PH domain-like"/>
    <property type="match status" value="1"/>
</dbReference>
<keyword evidence="2" id="KW-0597">Phosphoprotein</keyword>
<evidence type="ECO:0000256" key="3">
    <source>
        <dbReference type="SAM" id="Coils"/>
    </source>
</evidence>
<dbReference type="Pfam" id="PF00640">
    <property type="entry name" value="PID"/>
    <property type="match status" value="1"/>
</dbReference>
<proteinExistence type="predicted"/>
<dbReference type="PROSITE" id="PS50086">
    <property type="entry name" value="TBC_RABGAP"/>
    <property type="match status" value="1"/>
</dbReference>
<feature type="compositionally biased region" description="Basic and acidic residues" evidence="4">
    <location>
        <begin position="140"/>
        <end position="149"/>
    </location>
</feature>
<dbReference type="PROSITE" id="PS01179">
    <property type="entry name" value="PID"/>
    <property type="match status" value="1"/>
</dbReference>
<feature type="domain" description="PID" evidence="5">
    <location>
        <begin position="339"/>
        <end position="434"/>
    </location>
</feature>
<name>A0AAU9UV24_EUPED</name>
<sequence>MREPSPGAVSPKGSTASLNVTRNAGFQQQNGAEHLPWSNPAMALSGNCSSNLTNESSGLVRTVSNASALTSLSADLSPSDSHFFEVLYIGKVRISQRKVPETLIDDALNKFTQHEAEKIKNSRRHSLLSSSRASQDSTDSDIKNSPEHAIEQFRRNNLVPSTTPLEPDKNIAWKSAENLQKLENNEVDKEFDDFTKERVDKNNKQPVPLEPKVLVINVPKNNLGTVTENEERHDDITENSQINPIVNSTDLKGTTNVNNTNPFKESEINKGTDVDPLLHVPVEVRSNIKLAEIKVTETKIENENNKFGEINGKPNNINEEKKNLLPDNKPYLRDRSASIGTLNLKTPLAHLIGEQNRTMLFQVGRSELRLISPDRKQILLHRAFKDVASCVLGRINKEHFGFVCREANDYACYVFKCESDSVATEVVNAIKQAFVAHADLLKKSRDKSPNMTCEHCPMLWYHRLCHDIEGMNEKKIHAFILRRIEQLADDEQELIITKYQGGTNHMYEVSEHNAFLMMLLRAHCEAKQQRHVHDTAENRSEFLNQYLGGSTIFMKAKRSLSSGFDHLLKRRQSKDDVHKKELSPIPTPNALETSSEPNNSDLLTSTDTRCKSLSPGNLIDQPSSPKSNTVSFDEGTEENKEETSVNSPMMDIFLKVSDSRAAANESGNESDATWRQAIYEKVVQPGKDEGDLQQTDLLGHPVSLPGKRSKEQLRQLWKMAIDQTILLVRMEKENARLKEREESSAVRRIKLEYAELGTCDTGASCMWDSLLARDPSQPIAKVDRHMLKQAVRQGVPRMLRGGVWYFLAEQAALAGAPPDARHFPLYHTPYRALLAGLTKHQHAILIDLGEWPLDRRRVYFLAEQAALAGAPPDARHFPLYHTPYRALLAGLTKHQHAILIDLGEWPLDRRRVYFLAEQAALAGAPPDARHFPLYHTPYRALLAGLTKHQHAILIDLGEWPLDRRRVYFLAEQAALAGAPPDARHFPLYHTPYRALLAGLTKHQHAILIDLGEYPLDRRRVYFLAEQAALAGAPSDARHFPLYHTPYRALLAGLTKHQHAILIDLGEWPLDRRRVYFLAEQAALAGAPPDARHFPLYHTPYRALLAGLTKHQHAILIDLGEWPLDRRRVYFLAEQAALAGAPPDARHFPLYHTPYRALLAGLTKHQHAILIDLGEYPLDRRRVYFLAEQAALAGAPSDARHFPLYHTPYRALLAGLTKHQHAILIDLGEWPLDRRRVYFLAEQAALAGAPPDARHFPLYHTPYRALLAGLTKHQHAILIDLGEWPLDRRRVYFLAEQAALAGAPPDARHFPLYHTPYRALLAGLTKHQHAILIDLGEWPLDRRRVYFLAEQAALAGAPPDARHFPLYHTPYRALLAGLTKHQHAILIDLGEWPLDRRRVYFLAEQAALAGAPPDARHFPLYHTPYRALLAGLTKHQHAILIDLGEWPLDRRRVYFLAEQAALAGAPSDARHFPLYHTPYRALLAGLTKHQHAILIDLGEWPLDRRRVYFLAEQAALAGAPPDARHFPLYHTPYRALLAGLTKHQHAILIDLGEWPLDRRRVYFLAEQAALAGAPPDARHFPLYHTPYRALLAGLTKHQHAILIDLGEWPLDRRRVYFLAEQAALAGAPPDARHFPLYHTPYRALLAGLTKHQHAILIDLGEWPLDRRRVYFLAEQAALAGAPPDARHFPLYHTPYRALLAGLTKHQHAILIDLGEWPLDRRRVYFLAEQAALAGAPPDARHFPLYHTPYRALLAGLTKHQHAILIDLGEWPLDRRRVYFLAEQAALAGAPPDARHFPLYHTPYRALLAGLTKHQHAILIDLGEWPLDRRRVYFLAEQAALAGAPPDARHFPLYHTPYRALLAGLTKHQHAILIDLGEWPLDRRRVYFLAEQAALAGAPSDARHFPLYHTPYRALLAGLTKHQHAILIDLEAATQVVALCKRAIINGKSLVNLNQSVSRDSFGSFIRRPQTNRHRNTSKTNDLFIVSTLLRNRHQELRMVRGVAVSQRTIRRCLKKANLTPKRPARGRTFPKHSYFASALGPGQLALYNILKAYSLLDPDVGYCQGLSFVAGVLLLHMDEAEAFTLLRHLMFRRGIRKQYLPDMSALQVQLYQLSRLLRDHEPELHAKLEALDVSPALYAAPWMLTLFTSQFPLGFVVRVFDLIFLESFDIVFSVSLALLSAHRDGLMLCDSCEEAAEYLKHKLPDMDNTIYEKVMKTVSKLDISRQLTEYAVEYSVLREEMPRLATLTEHNRHLQEDVNKMSSELDSAMDAIENYQKAQTRIETQNKIMEQHLTLLSRYISAHQKQDLPNEIKKIVQNYSKKLSFGSKIITKFTSNDGDDDLRKNFKQGMSTPNLFSKISNEDVLNAVNKEKNVEDRKHFLKKSQSVHSGLISSKHVPLKVLEEKTEEIIRKDSLRIENLANDNIRDLGRKTSGFFANTHEQIRQERLFEQQLKHDFDENLKKLDEKLTKSLSPKSYLDDLTIFQSKKSMSLNLNANNVQDKLNDSGFVTPLSPNENFRKDSSSTTISHPLSGCDVDIKFDGQLTKLKQIRPLKSNN</sequence>
<dbReference type="InterPro" id="IPR035969">
    <property type="entry name" value="Rab-GAP_TBC_sf"/>
</dbReference>
<dbReference type="Pfam" id="PF11830">
    <property type="entry name" value="DUF3350"/>
    <property type="match status" value="1"/>
</dbReference>
<dbReference type="FunFam" id="1.10.10.2750:FF:000002">
    <property type="entry name" value="TBC1 domain family member 4"/>
    <property type="match status" value="1"/>
</dbReference>
<evidence type="ECO:0000256" key="1">
    <source>
        <dbReference type="ARBA" id="ARBA00022468"/>
    </source>
</evidence>
<dbReference type="PANTHER" id="PTHR47219:SF16">
    <property type="entry name" value="GTPASE ACTIVATING PROTEIN"/>
    <property type="match status" value="1"/>
</dbReference>
<dbReference type="InterPro" id="IPR011993">
    <property type="entry name" value="PH-like_dom_sf"/>
</dbReference>
<dbReference type="Gene3D" id="1.10.472.80">
    <property type="entry name" value="Ypt/Rab-GAP domain of gyp1p, domain 3"/>
    <property type="match status" value="1"/>
</dbReference>
<accession>A0AAU9UV24</accession>
<dbReference type="FunFam" id="1.10.472.80:FF:000043">
    <property type="entry name" value="Pollux, isoform A"/>
    <property type="match status" value="1"/>
</dbReference>
<dbReference type="InterPro" id="IPR000195">
    <property type="entry name" value="Rab-GAP-TBC_dom"/>
</dbReference>
<dbReference type="GO" id="GO:0005096">
    <property type="term" value="F:GTPase activator activity"/>
    <property type="evidence" value="ECO:0007669"/>
    <property type="project" value="UniProtKB-KW"/>
</dbReference>
<dbReference type="SMART" id="SM00164">
    <property type="entry name" value="TBC"/>
    <property type="match status" value="1"/>
</dbReference>
<dbReference type="CDD" id="cd01269">
    <property type="entry name" value="PTB_TBC1D1_like"/>
    <property type="match status" value="1"/>
</dbReference>
<keyword evidence="1" id="KW-0343">GTPase activation</keyword>
<feature type="compositionally biased region" description="Polar residues" evidence="4">
    <location>
        <begin position="590"/>
        <end position="607"/>
    </location>
</feature>
<feature type="region of interest" description="Disordered" evidence="4">
    <location>
        <begin position="571"/>
        <end position="646"/>
    </location>
</feature>
<comment type="caution">
    <text evidence="7">The sequence shown here is derived from an EMBL/GenBank/DDBJ whole genome shotgun (WGS) entry which is preliminary data.</text>
</comment>
<feature type="domain" description="Rab-GAP TBC" evidence="6">
    <location>
        <begin position="2003"/>
        <end position="2166"/>
    </location>
</feature>
<evidence type="ECO:0000313" key="8">
    <source>
        <dbReference type="Proteomes" id="UP001153954"/>
    </source>
</evidence>
<evidence type="ECO:0000259" key="5">
    <source>
        <dbReference type="PROSITE" id="PS01179"/>
    </source>
</evidence>
<dbReference type="PANTHER" id="PTHR47219">
    <property type="entry name" value="RAB GTPASE-ACTIVATING PROTEIN 1-LIKE"/>
    <property type="match status" value="1"/>
</dbReference>
<protein>
    <submittedName>
        <fullName evidence="7">Uncharacterized protein</fullName>
    </submittedName>
</protein>